<dbReference type="eggNOG" id="COG3361">
    <property type="taxonomic scope" value="Bacteria"/>
</dbReference>
<dbReference type="PANTHER" id="PTHR39186">
    <property type="entry name" value="DUF2071 FAMILY PROTEIN"/>
    <property type="match status" value="1"/>
</dbReference>
<comment type="caution">
    <text evidence="1">The sequence shown here is derived from an EMBL/GenBank/DDBJ whole genome shotgun (WGS) entry which is preliminary data.</text>
</comment>
<dbReference type="InterPro" id="IPR023375">
    <property type="entry name" value="ADC_dom_sf"/>
</dbReference>
<dbReference type="Pfam" id="PF09844">
    <property type="entry name" value="DUF2071"/>
    <property type="match status" value="1"/>
</dbReference>
<accession>L8JNZ7</accession>
<dbReference type="InterPro" id="IPR018644">
    <property type="entry name" value="DUF2071"/>
</dbReference>
<dbReference type="PANTHER" id="PTHR39186:SF1">
    <property type="entry name" value="DUF2071 DOMAIN-CONTAINING PROTEIN"/>
    <property type="match status" value="1"/>
</dbReference>
<dbReference type="EMBL" id="AMZN01000050">
    <property type="protein sequence ID" value="ELR70681.1"/>
    <property type="molecule type" value="Genomic_DNA"/>
</dbReference>
<dbReference type="Gene3D" id="2.40.400.10">
    <property type="entry name" value="Acetoacetate decarboxylase-like"/>
    <property type="match status" value="1"/>
</dbReference>
<name>L8JNZ7_9BACT</name>
<dbReference type="SUPFAM" id="SSF160104">
    <property type="entry name" value="Acetoacetate decarboxylase-like"/>
    <property type="match status" value="1"/>
</dbReference>
<organism evidence="1 2">
    <name type="scientific">Fulvivirga imtechensis AK7</name>
    <dbReference type="NCBI Taxonomy" id="1237149"/>
    <lineage>
        <taxon>Bacteria</taxon>
        <taxon>Pseudomonadati</taxon>
        <taxon>Bacteroidota</taxon>
        <taxon>Cytophagia</taxon>
        <taxon>Cytophagales</taxon>
        <taxon>Fulvivirgaceae</taxon>
        <taxon>Fulvivirga</taxon>
    </lineage>
</organism>
<sequence length="237" mass="28278">MRPKQLLNAVDHRSQDLPTGRWKFYQEWNNVIFLHWQVARKKLREFVPEELEFDTHEGQCWVSLVAFTMNKVRFRNLPPFPPVSDFHEVNIRTYVKMNNSSGVYFLSMEGAKKLSCKIAKMTSVLPYRYSKMERDKYTYTSKNQVYDDHFNIRYDIGQIDEKDPLGIWLTERYALFQDSGPDIFKYQVHHQPWPLYTLHIHELEVSYKRFYTLLTGVPARAHYSPGVSVVSWDKEKV</sequence>
<dbReference type="STRING" id="1237149.C900_03454"/>
<evidence type="ECO:0000313" key="1">
    <source>
        <dbReference type="EMBL" id="ELR70681.1"/>
    </source>
</evidence>
<dbReference type="AlphaFoldDB" id="L8JNZ7"/>
<keyword evidence="2" id="KW-1185">Reference proteome</keyword>
<proteinExistence type="predicted"/>
<dbReference type="RefSeq" id="WP_009580822.1">
    <property type="nucleotide sequence ID" value="NZ_AMZN01000050.1"/>
</dbReference>
<gene>
    <name evidence="1" type="ORF">C900_03454</name>
</gene>
<dbReference type="OrthoDB" id="1421826at2"/>
<reference evidence="1 2" key="1">
    <citation type="submission" date="2012-12" db="EMBL/GenBank/DDBJ databases">
        <title>Genome assembly of Fulvivirga imtechensis AK7.</title>
        <authorList>
            <person name="Nupur N."/>
            <person name="Khatri I."/>
            <person name="Kumar R."/>
            <person name="Subramanian S."/>
            <person name="Pinnaka A."/>
        </authorList>
    </citation>
    <scope>NUCLEOTIDE SEQUENCE [LARGE SCALE GENOMIC DNA]</scope>
    <source>
        <strain evidence="1 2">AK7</strain>
    </source>
</reference>
<protein>
    <submittedName>
        <fullName evidence="1">Protein YqjF</fullName>
    </submittedName>
</protein>
<evidence type="ECO:0000313" key="2">
    <source>
        <dbReference type="Proteomes" id="UP000011135"/>
    </source>
</evidence>
<dbReference type="Proteomes" id="UP000011135">
    <property type="component" value="Unassembled WGS sequence"/>
</dbReference>